<name>A0A2X0NU07_9BASI</name>
<dbReference type="PANTHER" id="PTHR43721:SF9">
    <property type="entry name" value="GTP-BINDING PROTEIN 1"/>
    <property type="match status" value="1"/>
</dbReference>
<dbReference type="GO" id="GO:0005525">
    <property type="term" value="F:GTP binding"/>
    <property type="evidence" value="ECO:0007669"/>
    <property type="project" value="UniProtKB-KW"/>
</dbReference>
<evidence type="ECO:0000256" key="1">
    <source>
        <dbReference type="ARBA" id="ARBA00022741"/>
    </source>
</evidence>
<evidence type="ECO:0000259" key="6">
    <source>
        <dbReference type="Pfam" id="PF03144"/>
    </source>
</evidence>
<dbReference type="InterPro" id="IPR004160">
    <property type="entry name" value="Transl_elong_EFTu/EF1A_C"/>
</dbReference>
<dbReference type="InterPro" id="IPR009001">
    <property type="entry name" value="Transl_elong_EF1A/Init_IF2_C"/>
</dbReference>
<dbReference type="AlphaFoldDB" id="A0A2X0NU07"/>
<protein>
    <submittedName>
        <fullName evidence="7">BQ5605_C019g08948 protein</fullName>
    </submittedName>
</protein>
<keyword evidence="3" id="KW-0648">Protein biosynthesis</keyword>
<proteinExistence type="predicted"/>
<evidence type="ECO:0000256" key="4">
    <source>
        <dbReference type="ARBA" id="ARBA00023134"/>
    </source>
</evidence>
<evidence type="ECO:0000313" key="7">
    <source>
        <dbReference type="EMBL" id="SGY23526.1"/>
    </source>
</evidence>
<dbReference type="InterPro" id="IPR004161">
    <property type="entry name" value="EFTu-like_2"/>
</dbReference>
<keyword evidence="8" id="KW-1185">Reference proteome</keyword>
<gene>
    <name evidence="7" type="primary">BQ5605_C019g08948</name>
    <name evidence="7" type="ORF">BQ5605_C019G08948</name>
</gene>
<evidence type="ECO:0000256" key="3">
    <source>
        <dbReference type="ARBA" id="ARBA00022917"/>
    </source>
</evidence>
<feature type="domain" description="Translation elongation factor EFTu-like" evidence="6">
    <location>
        <begin position="1"/>
        <end position="60"/>
    </location>
</feature>
<dbReference type="Gene3D" id="2.40.30.10">
    <property type="entry name" value="Translation factors"/>
    <property type="match status" value="2"/>
</dbReference>
<dbReference type="PANTHER" id="PTHR43721">
    <property type="entry name" value="ELONGATION FACTOR TU-RELATED"/>
    <property type="match status" value="1"/>
</dbReference>
<dbReference type="GO" id="GO:0003746">
    <property type="term" value="F:translation elongation factor activity"/>
    <property type="evidence" value="ECO:0007669"/>
    <property type="project" value="UniProtKB-KW"/>
</dbReference>
<sequence length="189" mass="20361">MSGVVNVGDTVLLGPDSLGGFVTTAVKSIQRKRVNVNRAEAGQSVSFALKRIKRSQIRKGGSIQSWSSMVLLAKTEIPPVAVSRFEGQVLILYHNTLISSHYQAMMHLGPIRQTVQIEAIVDKACIRTGDRATVQFRFIKHAEFIRVGDRFLFREGRTKALGVVTKLIQNVKSGGVVGSGLGGGGAMVG</sequence>
<keyword evidence="4" id="KW-0342">GTP-binding</keyword>
<dbReference type="SUPFAM" id="SSF50465">
    <property type="entry name" value="EF-Tu/eEF-1alpha/eIF2-gamma C-terminal domain"/>
    <property type="match status" value="1"/>
</dbReference>
<accession>A0A2X0NU07</accession>
<feature type="domain" description="Translation elongation factor EFTu/EF1A C-terminal" evidence="5">
    <location>
        <begin position="80"/>
        <end position="167"/>
    </location>
</feature>
<dbReference type="Pfam" id="PF03143">
    <property type="entry name" value="GTP_EFTU_D3"/>
    <property type="match status" value="1"/>
</dbReference>
<reference evidence="7 8" key="1">
    <citation type="submission" date="2016-11" db="EMBL/GenBank/DDBJ databases">
        <authorList>
            <person name="Jaros S."/>
            <person name="Januszkiewicz K."/>
            <person name="Wedrychowicz H."/>
        </authorList>
    </citation>
    <scope>NUCLEOTIDE SEQUENCE [LARGE SCALE GENOMIC DNA]</scope>
</reference>
<dbReference type="Pfam" id="PF03144">
    <property type="entry name" value="GTP_EFTU_D2"/>
    <property type="match status" value="1"/>
</dbReference>
<dbReference type="EMBL" id="FQNC01000019">
    <property type="protein sequence ID" value="SGY23526.1"/>
    <property type="molecule type" value="Genomic_DNA"/>
</dbReference>
<dbReference type="InterPro" id="IPR050055">
    <property type="entry name" value="EF-Tu_GTPase"/>
</dbReference>
<keyword evidence="1" id="KW-0547">Nucleotide-binding</keyword>
<dbReference type="InterPro" id="IPR009000">
    <property type="entry name" value="Transl_B-barrel_sf"/>
</dbReference>
<organism evidence="7 8">
    <name type="scientific">Microbotryum silenes-dioicae</name>
    <dbReference type="NCBI Taxonomy" id="796604"/>
    <lineage>
        <taxon>Eukaryota</taxon>
        <taxon>Fungi</taxon>
        <taxon>Dikarya</taxon>
        <taxon>Basidiomycota</taxon>
        <taxon>Pucciniomycotina</taxon>
        <taxon>Microbotryomycetes</taxon>
        <taxon>Microbotryales</taxon>
        <taxon>Microbotryaceae</taxon>
        <taxon>Microbotryum</taxon>
    </lineage>
</organism>
<dbReference type="SUPFAM" id="SSF50447">
    <property type="entry name" value="Translation proteins"/>
    <property type="match status" value="1"/>
</dbReference>
<evidence type="ECO:0000259" key="5">
    <source>
        <dbReference type="Pfam" id="PF03143"/>
    </source>
</evidence>
<dbReference type="CDD" id="cd03708">
    <property type="entry name" value="GTPBP_III"/>
    <property type="match status" value="1"/>
</dbReference>
<keyword evidence="2" id="KW-0251">Elongation factor</keyword>
<evidence type="ECO:0000313" key="8">
    <source>
        <dbReference type="Proteomes" id="UP000249464"/>
    </source>
</evidence>
<evidence type="ECO:0000256" key="2">
    <source>
        <dbReference type="ARBA" id="ARBA00022768"/>
    </source>
</evidence>
<dbReference type="Proteomes" id="UP000249464">
    <property type="component" value="Unassembled WGS sequence"/>
</dbReference>